<feature type="compositionally biased region" description="Low complexity" evidence="1">
    <location>
        <begin position="99"/>
        <end position="108"/>
    </location>
</feature>
<protein>
    <submittedName>
        <fullName evidence="2">Uncharacterized protein</fullName>
    </submittedName>
</protein>
<evidence type="ECO:0000256" key="1">
    <source>
        <dbReference type="SAM" id="MobiDB-lite"/>
    </source>
</evidence>
<dbReference type="EMBL" id="GEBQ01002196">
    <property type="protein sequence ID" value="JAT37781.1"/>
    <property type="molecule type" value="Transcribed_RNA"/>
</dbReference>
<sequence>MDCLPFSVAQCHKTCKGFTQVYPQDIEFVDAYSDFHRPHEFTELNETYANKISHSVRDFMPHCVTDFSPFTVRIRPGRRREEMGRGAAAGKNPSLTGQSSTSSTASTDSSEESDEESMDPHHSESYHSSPAKDMTSSGLVTFDSLFPSFQQTYGQELQPPSKADTHLYKRYVLMYRTANKTIEQPLSSGMVSPTQPQPLVRTSAFEVTPPEVSEESVAIYRQYVARASGNVNVSKDKYQAYVDCQLGIFPVVGWEK</sequence>
<reference evidence="2" key="1">
    <citation type="submission" date="2015-11" db="EMBL/GenBank/DDBJ databases">
        <title>De novo transcriptome assembly of four potential Pierce s Disease insect vectors from Arizona vineyards.</title>
        <authorList>
            <person name="Tassone E.E."/>
        </authorList>
    </citation>
    <scope>NUCLEOTIDE SEQUENCE</scope>
</reference>
<feature type="region of interest" description="Disordered" evidence="1">
    <location>
        <begin position="75"/>
        <end position="134"/>
    </location>
</feature>
<proteinExistence type="predicted"/>
<dbReference type="AlphaFoldDB" id="A0A1B6MPG8"/>
<organism evidence="2">
    <name type="scientific">Graphocephala atropunctata</name>
    <dbReference type="NCBI Taxonomy" id="36148"/>
    <lineage>
        <taxon>Eukaryota</taxon>
        <taxon>Metazoa</taxon>
        <taxon>Ecdysozoa</taxon>
        <taxon>Arthropoda</taxon>
        <taxon>Hexapoda</taxon>
        <taxon>Insecta</taxon>
        <taxon>Pterygota</taxon>
        <taxon>Neoptera</taxon>
        <taxon>Paraneoptera</taxon>
        <taxon>Hemiptera</taxon>
        <taxon>Auchenorrhyncha</taxon>
        <taxon>Membracoidea</taxon>
        <taxon>Cicadellidae</taxon>
        <taxon>Cicadellinae</taxon>
        <taxon>Cicadellini</taxon>
        <taxon>Graphocephala</taxon>
    </lineage>
</organism>
<accession>A0A1B6MPG8</accession>
<gene>
    <name evidence="2" type="ORF">g.10339</name>
</gene>
<evidence type="ECO:0000313" key="2">
    <source>
        <dbReference type="EMBL" id="JAT37781.1"/>
    </source>
</evidence>
<name>A0A1B6MPG8_9HEMI</name>